<evidence type="ECO:0000256" key="1">
    <source>
        <dbReference type="SAM" id="SignalP"/>
    </source>
</evidence>
<protein>
    <recommendedName>
        <fullName evidence="4">Cell wall galactomannoprotein</fullName>
    </recommendedName>
</protein>
<dbReference type="GO" id="GO:0005576">
    <property type="term" value="C:extracellular region"/>
    <property type="evidence" value="ECO:0007669"/>
    <property type="project" value="TreeGrafter"/>
</dbReference>
<accession>A0A8H7W5U9</accession>
<sequence>MVAFKPLLLFGTCALAATTVSQVRTDITNLDNTVNKLVTTTSAYTGGLIPATPQLFALVPVYTTLLKGVTDTGLLPSSLSVSEAYQIINHVNSTLAIDNPIAVDTLISTRELYAKAGLSDEIVAALGLLKLGHEAFTKNVVERVPESTLADGTSVALVISNALQRGIDYFKAS</sequence>
<dbReference type="AlphaFoldDB" id="A0A8H7W5U9"/>
<evidence type="ECO:0000313" key="2">
    <source>
        <dbReference type="EMBL" id="KAG4416442.1"/>
    </source>
</evidence>
<keyword evidence="1" id="KW-0732">Signal</keyword>
<comment type="caution">
    <text evidence="2">The sequence shown here is derived from an EMBL/GenBank/DDBJ whole genome shotgun (WGS) entry which is preliminary data.</text>
</comment>
<dbReference type="OrthoDB" id="2422134at2759"/>
<feature type="chain" id="PRO_5034098013" description="Cell wall galactomannoprotein" evidence="1">
    <location>
        <begin position="26"/>
        <end position="173"/>
    </location>
</feature>
<name>A0A8H7W5U9_9HELO</name>
<dbReference type="PANTHER" id="PTHR38123:SF1">
    <property type="entry name" value="HYDROPHOBIC SURFACE BINDING PROTEIN"/>
    <property type="match status" value="1"/>
</dbReference>
<reference evidence="2" key="1">
    <citation type="submission" date="2021-02" db="EMBL/GenBank/DDBJ databases">
        <title>Genome sequence Cadophora malorum strain M34.</title>
        <authorList>
            <person name="Stefanovic E."/>
            <person name="Vu D."/>
            <person name="Scully C."/>
            <person name="Dijksterhuis J."/>
            <person name="Roader J."/>
            <person name="Houbraken J."/>
        </authorList>
    </citation>
    <scope>NUCLEOTIDE SEQUENCE</scope>
    <source>
        <strain evidence="2">M34</strain>
    </source>
</reference>
<proteinExistence type="predicted"/>
<feature type="signal peptide" evidence="1">
    <location>
        <begin position="1"/>
        <end position="25"/>
    </location>
</feature>
<keyword evidence="3" id="KW-1185">Reference proteome</keyword>
<dbReference type="EMBL" id="JAFJYH010000186">
    <property type="protein sequence ID" value="KAG4416442.1"/>
    <property type="molecule type" value="Genomic_DNA"/>
</dbReference>
<gene>
    <name evidence="2" type="ORF">IFR04_010420</name>
</gene>
<dbReference type="InterPro" id="IPR021054">
    <property type="entry name" value="Cell_wall_mannoprotein_1"/>
</dbReference>
<evidence type="ECO:0000313" key="3">
    <source>
        <dbReference type="Proteomes" id="UP000664132"/>
    </source>
</evidence>
<dbReference type="Gene3D" id="1.20.1280.140">
    <property type="match status" value="1"/>
</dbReference>
<dbReference type="Pfam" id="PF12296">
    <property type="entry name" value="HsbA"/>
    <property type="match status" value="1"/>
</dbReference>
<dbReference type="PANTHER" id="PTHR38123">
    <property type="entry name" value="CELL WALL SERINE-THREONINE-RICH GALACTOMANNOPROTEIN MP1 (AFU_ORTHOLOGUE AFUA_4G03240)"/>
    <property type="match status" value="1"/>
</dbReference>
<evidence type="ECO:0008006" key="4">
    <source>
        <dbReference type="Google" id="ProtNLM"/>
    </source>
</evidence>
<organism evidence="2 3">
    <name type="scientific">Cadophora malorum</name>
    <dbReference type="NCBI Taxonomy" id="108018"/>
    <lineage>
        <taxon>Eukaryota</taxon>
        <taxon>Fungi</taxon>
        <taxon>Dikarya</taxon>
        <taxon>Ascomycota</taxon>
        <taxon>Pezizomycotina</taxon>
        <taxon>Leotiomycetes</taxon>
        <taxon>Helotiales</taxon>
        <taxon>Ploettnerulaceae</taxon>
        <taxon>Cadophora</taxon>
    </lineage>
</organism>
<dbReference type="Proteomes" id="UP000664132">
    <property type="component" value="Unassembled WGS sequence"/>
</dbReference>